<reference evidence="1" key="1">
    <citation type="submission" date="2022-08" db="EMBL/GenBank/DDBJ databases">
        <title>Genome Sequencing of Bacteroides fragilis Group Isolates with Nanopore Technology.</title>
        <authorList>
            <person name="Tisza M.J."/>
            <person name="Smith D."/>
            <person name="Dekker J.P."/>
        </authorList>
    </citation>
    <scope>NUCLEOTIDE SEQUENCE</scope>
    <source>
        <strain evidence="1">BFG-527</strain>
    </source>
</reference>
<proteinExistence type="predicted"/>
<evidence type="ECO:0000313" key="1">
    <source>
        <dbReference type="EMBL" id="UVQ72769.1"/>
    </source>
</evidence>
<dbReference type="EMBL" id="CP103141">
    <property type="protein sequence ID" value="UVQ72769.1"/>
    <property type="molecule type" value="Genomic_DNA"/>
</dbReference>
<evidence type="ECO:0000313" key="2">
    <source>
        <dbReference type="Proteomes" id="UP001060104"/>
    </source>
</evidence>
<sequence length="98" mass="10953">MRAKGTIIKLAISIDLPSGLTMDDVDFQCRFFVFSASQVIEKSQMVRINENSYSCYVDTKIIGSGEIWLETTAYLPDSDYEGGTRVEVDKMNTGIKTV</sequence>
<gene>
    <name evidence="1" type="ORF">NXY30_17030</name>
</gene>
<organism evidence="1 2">
    <name type="scientific">Bacteroides faecis</name>
    <dbReference type="NCBI Taxonomy" id="674529"/>
    <lineage>
        <taxon>Bacteria</taxon>
        <taxon>Pseudomonadati</taxon>
        <taxon>Bacteroidota</taxon>
        <taxon>Bacteroidia</taxon>
        <taxon>Bacteroidales</taxon>
        <taxon>Bacteroidaceae</taxon>
        <taxon>Bacteroides</taxon>
    </lineage>
</organism>
<accession>A0ABY5T4J7</accession>
<name>A0ABY5T4J7_9BACE</name>
<dbReference type="Proteomes" id="UP001060104">
    <property type="component" value="Chromosome"/>
</dbReference>
<protein>
    <submittedName>
        <fullName evidence="1">Uncharacterized protein</fullName>
    </submittedName>
</protein>
<keyword evidence="2" id="KW-1185">Reference proteome</keyword>
<dbReference type="RefSeq" id="WP_130062172.1">
    <property type="nucleotide sequence ID" value="NZ_CP103141.1"/>
</dbReference>